<feature type="signal peptide" evidence="1">
    <location>
        <begin position="1"/>
        <end position="22"/>
    </location>
</feature>
<evidence type="ECO:0000313" key="2">
    <source>
        <dbReference type="EMBL" id="HJD53432.1"/>
    </source>
</evidence>
<gene>
    <name evidence="2" type="ORF">IAA93_06885</name>
</gene>
<dbReference type="InterPro" id="IPR021958">
    <property type="entry name" value="DUF3575"/>
</dbReference>
<feature type="chain" id="PRO_5038800603" evidence="1">
    <location>
        <begin position="23"/>
        <end position="194"/>
    </location>
</feature>
<name>A0A9D2UJ94_9BACT</name>
<organism evidence="2 3">
    <name type="scientific">Candidatus Avibacteroides avistercoris</name>
    <dbReference type="NCBI Taxonomy" id="2840690"/>
    <lineage>
        <taxon>Bacteria</taxon>
        <taxon>Pseudomonadati</taxon>
        <taxon>Bacteroidota</taxon>
        <taxon>Bacteroidia</taxon>
        <taxon>Bacteroidales</taxon>
        <taxon>Bacteroidaceae</taxon>
        <taxon>Bacteroidaceae incertae sedis</taxon>
        <taxon>Candidatus Avibacteroides</taxon>
    </lineage>
</organism>
<dbReference type="Pfam" id="PF12099">
    <property type="entry name" value="DUF3575"/>
    <property type="match status" value="1"/>
</dbReference>
<reference evidence="2" key="2">
    <citation type="submission" date="2021-04" db="EMBL/GenBank/DDBJ databases">
        <authorList>
            <person name="Gilroy R."/>
        </authorList>
    </citation>
    <scope>NUCLEOTIDE SEQUENCE</scope>
    <source>
        <strain evidence="2">MalCec1-1739</strain>
    </source>
</reference>
<dbReference type="AlphaFoldDB" id="A0A9D2UJ94"/>
<dbReference type="SUPFAM" id="SSF103515">
    <property type="entry name" value="Autotransporter"/>
    <property type="match status" value="1"/>
</dbReference>
<dbReference type="InterPro" id="IPR036709">
    <property type="entry name" value="Autotransporte_beta_dom_sf"/>
</dbReference>
<accession>A0A9D2UJ94</accession>
<evidence type="ECO:0000313" key="3">
    <source>
        <dbReference type="Proteomes" id="UP000787625"/>
    </source>
</evidence>
<keyword evidence="1" id="KW-0732">Signal</keyword>
<sequence>MLKKFFGVFVFTLLLTTLASRAQVVALKSDVLNWAAASLNIEPEVKVGKRSTIALGISWNPWTVKEDTKNRKWKHLLVQPEYRYWFCEAFGGHFLGLHPFYARFNAGNVKLPFGIWDGLQDNRYQGNLFGAGIGYGYHWILKGRWAMEAEVGLGFGYLDYDRYDCVRCGTYRAAEDKWVFMPTKLSLSFIYVFK</sequence>
<dbReference type="EMBL" id="DWUP01000161">
    <property type="protein sequence ID" value="HJD53432.1"/>
    <property type="molecule type" value="Genomic_DNA"/>
</dbReference>
<reference evidence="2" key="1">
    <citation type="journal article" date="2021" name="PeerJ">
        <title>Extensive microbial diversity within the chicken gut microbiome revealed by metagenomics and culture.</title>
        <authorList>
            <person name="Gilroy R."/>
            <person name="Ravi A."/>
            <person name="Getino M."/>
            <person name="Pursley I."/>
            <person name="Horton D.L."/>
            <person name="Alikhan N.F."/>
            <person name="Baker D."/>
            <person name="Gharbi K."/>
            <person name="Hall N."/>
            <person name="Watson M."/>
            <person name="Adriaenssens E.M."/>
            <person name="Foster-Nyarko E."/>
            <person name="Jarju S."/>
            <person name="Secka A."/>
            <person name="Antonio M."/>
            <person name="Oren A."/>
            <person name="Chaudhuri R.R."/>
            <person name="La Ragione R."/>
            <person name="Hildebrand F."/>
            <person name="Pallen M.J."/>
        </authorList>
    </citation>
    <scope>NUCLEOTIDE SEQUENCE</scope>
    <source>
        <strain evidence="2">MalCec1-1739</strain>
    </source>
</reference>
<protein>
    <submittedName>
        <fullName evidence="2">DUF3575 domain-containing protein</fullName>
    </submittedName>
</protein>
<proteinExistence type="predicted"/>
<dbReference type="Proteomes" id="UP000787625">
    <property type="component" value="Unassembled WGS sequence"/>
</dbReference>
<evidence type="ECO:0000256" key="1">
    <source>
        <dbReference type="SAM" id="SignalP"/>
    </source>
</evidence>
<comment type="caution">
    <text evidence="2">The sequence shown here is derived from an EMBL/GenBank/DDBJ whole genome shotgun (WGS) entry which is preliminary data.</text>
</comment>